<dbReference type="SMART" id="SM00875">
    <property type="entry name" value="BACK"/>
    <property type="match status" value="1"/>
</dbReference>
<name>A0ABM1EP97_PRICU</name>
<dbReference type="Pfam" id="PF24681">
    <property type="entry name" value="Kelch_KLHDC2_KLHL20_DRC7"/>
    <property type="match status" value="1"/>
</dbReference>
<dbReference type="Proteomes" id="UP000695022">
    <property type="component" value="Unplaced"/>
</dbReference>
<protein>
    <submittedName>
        <fullName evidence="5">Kelch-like protein 18</fullName>
    </submittedName>
</protein>
<dbReference type="InterPro" id="IPR006652">
    <property type="entry name" value="Kelch_1"/>
</dbReference>
<dbReference type="InterPro" id="IPR011043">
    <property type="entry name" value="Gal_Oxase/kelch_b-propeller"/>
</dbReference>
<dbReference type="InterPro" id="IPR011705">
    <property type="entry name" value="BACK"/>
</dbReference>
<evidence type="ECO:0000313" key="4">
    <source>
        <dbReference type="Proteomes" id="UP000695022"/>
    </source>
</evidence>
<dbReference type="SUPFAM" id="SSF50965">
    <property type="entry name" value="Galactose oxidase, central domain"/>
    <property type="match status" value="1"/>
</dbReference>
<dbReference type="Gene3D" id="1.25.40.420">
    <property type="match status" value="1"/>
</dbReference>
<evidence type="ECO:0000256" key="2">
    <source>
        <dbReference type="ARBA" id="ARBA00022737"/>
    </source>
</evidence>
<dbReference type="Gene3D" id="2.130.10.80">
    <property type="entry name" value="Galactose oxidase/kelch, beta-propeller"/>
    <property type="match status" value="1"/>
</dbReference>
<dbReference type="Pfam" id="PF01344">
    <property type="entry name" value="Kelch_1"/>
    <property type="match status" value="2"/>
</dbReference>
<dbReference type="RefSeq" id="XP_014674018.1">
    <property type="nucleotide sequence ID" value="XM_014818532.1"/>
</dbReference>
<dbReference type="InterPro" id="IPR030603">
    <property type="entry name" value="KLHL18_BTB/POZ"/>
</dbReference>
<evidence type="ECO:0000256" key="1">
    <source>
        <dbReference type="ARBA" id="ARBA00022441"/>
    </source>
</evidence>
<proteinExistence type="predicted"/>
<dbReference type="SMART" id="SM00612">
    <property type="entry name" value="Kelch"/>
    <property type="match status" value="6"/>
</dbReference>
<dbReference type="Gene3D" id="2.120.10.80">
    <property type="entry name" value="Kelch-type beta propeller"/>
    <property type="match status" value="1"/>
</dbReference>
<dbReference type="SUPFAM" id="SSF54695">
    <property type="entry name" value="POZ domain"/>
    <property type="match status" value="1"/>
</dbReference>
<dbReference type="Pfam" id="PF07707">
    <property type="entry name" value="BACK"/>
    <property type="match status" value="1"/>
</dbReference>
<keyword evidence="4" id="KW-1185">Reference proteome</keyword>
<reference evidence="5" key="1">
    <citation type="submission" date="2025-08" db="UniProtKB">
        <authorList>
            <consortium name="RefSeq"/>
        </authorList>
    </citation>
    <scope>IDENTIFICATION</scope>
</reference>
<organism evidence="4 5">
    <name type="scientific">Priapulus caudatus</name>
    <name type="common">Priapulid worm</name>
    <dbReference type="NCBI Taxonomy" id="37621"/>
    <lineage>
        <taxon>Eukaryota</taxon>
        <taxon>Metazoa</taxon>
        <taxon>Ecdysozoa</taxon>
        <taxon>Scalidophora</taxon>
        <taxon>Priapulida</taxon>
        <taxon>Priapulimorpha</taxon>
        <taxon>Priapulimorphida</taxon>
        <taxon>Priapulidae</taxon>
        <taxon>Priapulus</taxon>
    </lineage>
</organism>
<dbReference type="InterPro" id="IPR037293">
    <property type="entry name" value="Gal_Oxidase_central_sf"/>
</dbReference>
<dbReference type="PROSITE" id="PS50097">
    <property type="entry name" value="BTB"/>
    <property type="match status" value="1"/>
</dbReference>
<keyword evidence="1" id="KW-0880">Kelch repeat</keyword>
<dbReference type="PANTHER" id="PTHR24412">
    <property type="entry name" value="KELCH PROTEIN"/>
    <property type="match status" value="1"/>
</dbReference>
<accession>A0ABM1EP97</accession>
<dbReference type="InterPro" id="IPR015915">
    <property type="entry name" value="Kelch-typ_b-propeller"/>
</dbReference>
<dbReference type="Gene3D" id="3.30.710.10">
    <property type="entry name" value="Potassium Channel Kv1.1, Chain A"/>
    <property type="match status" value="1"/>
</dbReference>
<feature type="domain" description="BTB" evidence="3">
    <location>
        <begin position="35"/>
        <end position="102"/>
    </location>
</feature>
<dbReference type="Pfam" id="PF00651">
    <property type="entry name" value="BTB"/>
    <property type="match status" value="1"/>
</dbReference>
<gene>
    <name evidence="5" type="primary">LOC106814234</name>
</gene>
<dbReference type="InterPro" id="IPR011333">
    <property type="entry name" value="SKP1/BTB/POZ_sf"/>
</dbReference>
<sequence length="487" mass="53576">MEEKEVDQVVVFEKKDLPVLGYPVIEHIRRIGKLCDVTLKVDGQKFSAHKLILAASIPYFHAMFTNDMVESRQNEISIQGIEAEVLEALINFAYNGKVQISINNVQSLLVGASFLQLHEVKEACCDFLNARLHPSNCLGIRSFADTLMCADLVTSTNKFIEKHFVQVSKSEEFPRLDKADIVDITARDDLNVSNEEQVSQRVCDSLSRVESFDPIMRKWVVTQAMSTMRSRVGVGVLLGKLYAIGGYNGLERLATVEMFDSQQKQWKEVAPMKTRRSALGAVALDRELFVCGGYDGVSSLNSVECYNPAANTWTTVSPMAKNRSASGVTVLEAQMYVLGGHDGLSIFNSVECYNKMKNKWTSVTPMLTKRCRLGVASLNGKIYACGGYDGSSFLRTVERFDAATQSWTLMASMNVKRSRVALVANLGKLYAIGGYDGVTNLSSVEVYDPLTDSWEFQAPMCAHVGGVGVGVVSISPPCEVEAAEKGD</sequence>
<dbReference type="SMART" id="SM00225">
    <property type="entry name" value="BTB"/>
    <property type="match status" value="1"/>
</dbReference>
<evidence type="ECO:0000313" key="5">
    <source>
        <dbReference type="RefSeq" id="XP_014674018.1"/>
    </source>
</evidence>
<dbReference type="PANTHER" id="PTHR24412:SF497">
    <property type="entry name" value="KELCH-LIKE PROTEIN 18"/>
    <property type="match status" value="1"/>
</dbReference>
<dbReference type="GeneID" id="106814234"/>
<evidence type="ECO:0000259" key="3">
    <source>
        <dbReference type="PROSITE" id="PS50097"/>
    </source>
</evidence>
<dbReference type="InterPro" id="IPR000210">
    <property type="entry name" value="BTB/POZ_dom"/>
</dbReference>
<dbReference type="CDD" id="cd18247">
    <property type="entry name" value="BTB_POZ_KLHL18"/>
    <property type="match status" value="1"/>
</dbReference>
<keyword evidence="2" id="KW-0677">Repeat</keyword>